<accession>A0ACC1JTJ1</accession>
<dbReference type="EMBL" id="JANBUK010003495">
    <property type="protein sequence ID" value="KAJ2767228.1"/>
    <property type="molecule type" value="Genomic_DNA"/>
</dbReference>
<organism evidence="1 2">
    <name type="scientific">Coemansia linderi</name>
    <dbReference type="NCBI Taxonomy" id="2663919"/>
    <lineage>
        <taxon>Eukaryota</taxon>
        <taxon>Fungi</taxon>
        <taxon>Fungi incertae sedis</taxon>
        <taxon>Zoopagomycota</taxon>
        <taxon>Kickxellomycotina</taxon>
        <taxon>Kickxellomycetes</taxon>
        <taxon>Kickxellales</taxon>
        <taxon>Kickxellaceae</taxon>
        <taxon>Coemansia</taxon>
    </lineage>
</organism>
<proteinExistence type="predicted"/>
<sequence length="183" mass="19558">MSPPSAAIHRLLSFLSPPPSHEAPTEQIPDTPPPDSLTAEADDCDYGGKLEALRHREYPQLYNASSVLATAFLDHAGSTLYAASYVRAQAEEMLTTIPANPHSNHPGSQWTRDKIEQVRDRLLGFFGTTSRDYALVFTANATAAIRLAGELTPMSKGGTFCYTSSAHTSVVGLRGIAAELGAA</sequence>
<feature type="non-terminal residue" evidence="1">
    <location>
        <position position="183"/>
    </location>
</feature>
<protein>
    <submittedName>
        <fullName evidence="1">Uncharacterized protein</fullName>
    </submittedName>
</protein>
<keyword evidence="2" id="KW-1185">Reference proteome</keyword>
<gene>
    <name evidence="1" type="ORF">GGI18_005839</name>
</gene>
<reference evidence="1" key="1">
    <citation type="submission" date="2022-07" db="EMBL/GenBank/DDBJ databases">
        <title>Phylogenomic reconstructions and comparative analyses of Kickxellomycotina fungi.</title>
        <authorList>
            <person name="Reynolds N.K."/>
            <person name="Stajich J.E."/>
            <person name="Barry K."/>
            <person name="Grigoriev I.V."/>
            <person name="Crous P."/>
            <person name="Smith M.E."/>
        </authorList>
    </citation>
    <scope>NUCLEOTIDE SEQUENCE</scope>
    <source>
        <strain evidence="1">BCRC 34191</strain>
    </source>
</reference>
<comment type="caution">
    <text evidence="1">The sequence shown here is derived from an EMBL/GenBank/DDBJ whole genome shotgun (WGS) entry which is preliminary data.</text>
</comment>
<evidence type="ECO:0000313" key="1">
    <source>
        <dbReference type="EMBL" id="KAJ2767228.1"/>
    </source>
</evidence>
<dbReference type="Proteomes" id="UP001140066">
    <property type="component" value="Unassembled WGS sequence"/>
</dbReference>
<name>A0ACC1JTJ1_9FUNG</name>
<evidence type="ECO:0000313" key="2">
    <source>
        <dbReference type="Proteomes" id="UP001140066"/>
    </source>
</evidence>